<reference evidence="1" key="1">
    <citation type="journal article" date="2019" name="Environ. Microbiol.">
        <title>Fungal ecological strategies reflected in gene transcription - a case study of two litter decomposers.</title>
        <authorList>
            <person name="Barbi F."/>
            <person name="Kohler A."/>
            <person name="Barry K."/>
            <person name="Baskaran P."/>
            <person name="Daum C."/>
            <person name="Fauchery L."/>
            <person name="Ihrmark K."/>
            <person name="Kuo A."/>
            <person name="LaButti K."/>
            <person name="Lipzen A."/>
            <person name="Morin E."/>
            <person name="Grigoriev I.V."/>
            <person name="Henrissat B."/>
            <person name="Lindahl B."/>
            <person name="Martin F."/>
        </authorList>
    </citation>
    <scope>NUCLEOTIDE SEQUENCE</scope>
    <source>
        <strain evidence="1">JB14</strain>
    </source>
</reference>
<dbReference type="OrthoDB" id="3247165at2759"/>
<evidence type="ECO:0000313" key="2">
    <source>
        <dbReference type="Proteomes" id="UP000799118"/>
    </source>
</evidence>
<protein>
    <submittedName>
        <fullName evidence="1">Uncharacterized protein</fullName>
    </submittedName>
</protein>
<organism evidence="1 2">
    <name type="scientific">Gymnopus androsaceus JB14</name>
    <dbReference type="NCBI Taxonomy" id="1447944"/>
    <lineage>
        <taxon>Eukaryota</taxon>
        <taxon>Fungi</taxon>
        <taxon>Dikarya</taxon>
        <taxon>Basidiomycota</taxon>
        <taxon>Agaricomycotina</taxon>
        <taxon>Agaricomycetes</taxon>
        <taxon>Agaricomycetidae</taxon>
        <taxon>Agaricales</taxon>
        <taxon>Marasmiineae</taxon>
        <taxon>Omphalotaceae</taxon>
        <taxon>Gymnopus</taxon>
    </lineage>
</organism>
<proteinExistence type="predicted"/>
<evidence type="ECO:0000313" key="1">
    <source>
        <dbReference type="EMBL" id="KAE9393894.1"/>
    </source>
</evidence>
<gene>
    <name evidence="1" type="ORF">BT96DRAFT_753310</name>
</gene>
<feature type="non-terminal residue" evidence="1">
    <location>
        <position position="1"/>
    </location>
</feature>
<name>A0A6A4H987_9AGAR</name>
<dbReference type="Proteomes" id="UP000799118">
    <property type="component" value="Unassembled WGS sequence"/>
</dbReference>
<accession>A0A6A4H987</accession>
<dbReference type="AlphaFoldDB" id="A0A6A4H987"/>
<feature type="non-terminal residue" evidence="1">
    <location>
        <position position="81"/>
    </location>
</feature>
<keyword evidence="2" id="KW-1185">Reference proteome</keyword>
<sequence length="81" mass="9095">NATDLNTLSDHHAIYTALSQSQSAEKTVILQGFDSSKLTHGVSCQLCREYRELEILDVITWLHFEGKLPISVSRSTHNILI</sequence>
<dbReference type="EMBL" id="ML769562">
    <property type="protein sequence ID" value="KAE9393894.1"/>
    <property type="molecule type" value="Genomic_DNA"/>
</dbReference>